<proteinExistence type="predicted"/>
<dbReference type="GO" id="GO:0003729">
    <property type="term" value="F:mRNA binding"/>
    <property type="evidence" value="ECO:0007669"/>
    <property type="project" value="TreeGrafter"/>
</dbReference>
<dbReference type="PANTHER" id="PTHR10724">
    <property type="entry name" value="30S RIBOSOMAL PROTEIN S1"/>
    <property type="match status" value="1"/>
</dbReference>
<feature type="compositionally biased region" description="Basic and acidic residues" evidence="1">
    <location>
        <begin position="89"/>
        <end position="101"/>
    </location>
</feature>
<dbReference type="InterPro" id="IPR050437">
    <property type="entry name" value="Ribos_protein_bS1-like"/>
</dbReference>
<dbReference type="EMBL" id="MEUG01000001">
    <property type="protein sequence ID" value="OGC28609.1"/>
    <property type="molecule type" value="Genomic_DNA"/>
</dbReference>
<comment type="caution">
    <text evidence="3">The sequence shown here is derived from an EMBL/GenBank/DDBJ whole genome shotgun (WGS) entry which is preliminary data.</text>
</comment>
<sequence length="134" mass="15180">MSLEIGSEVEGKITGITNFGAFMELPEKLVGLVHISQVSDSYVTDITKHLRIGDVMKVKVLGANKEGKYDLSIKQVGKTVWAPPRPKKPREEHSGQPGNFEDKITMFLKQSEEKLLDWKRNLEYKQVGKKKKPK</sequence>
<dbReference type="InterPro" id="IPR003029">
    <property type="entry name" value="S1_domain"/>
</dbReference>
<dbReference type="InterPro" id="IPR012340">
    <property type="entry name" value="NA-bd_OB-fold"/>
</dbReference>
<name>A0A1F4T7Y5_UNCSA</name>
<dbReference type="SUPFAM" id="SSF50249">
    <property type="entry name" value="Nucleic acid-binding proteins"/>
    <property type="match status" value="1"/>
</dbReference>
<dbReference type="GO" id="GO:0003735">
    <property type="term" value="F:structural constituent of ribosome"/>
    <property type="evidence" value="ECO:0007669"/>
    <property type="project" value="TreeGrafter"/>
</dbReference>
<dbReference type="Proteomes" id="UP000178602">
    <property type="component" value="Unassembled WGS sequence"/>
</dbReference>
<accession>A0A1F4T7Y5</accession>
<feature type="region of interest" description="Disordered" evidence="1">
    <location>
        <begin position="80"/>
        <end position="101"/>
    </location>
</feature>
<feature type="domain" description="S1 motif" evidence="2">
    <location>
        <begin position="6"/>
        <end position="74"/>
    </location>
</feature>
<gene>
    <name evidence="3" type="ORF">A3K49_06600</name>
</gene>
<dbReference type="SMART" id="SM00316">
    <property type="entry name" value="S1"/>
    <property type="match status" value="1"/>
</dbReference>
<protein>
    <recommendedName>
        <fullName evidence="2">S1 motif domain-containing protein</fullName>
    </recommendedName>
</protein>
<evidence type="ECO:0000259" key="2">
    <source>
        <dbReference type="PROSITE" id="PS50126"/>
    </source>
</evidence>
<reference evidence="3 4" key="1">
    <citation type="journal article" date="2016" name="Nat. Commun.">
        <title>Thousands of microbial genomes shed light on interconnected biogeochemical processes in an aquifer system.</title>
        <authorList>
            <person name="Anantharaman K."/>
            <person name="Brown C.T."/>
            <person name="Hug L.A."/>
            <person name="Sharon I."/>
            <person name="Castelle C.J."/>
            <person name="Probst A.J."/>
            <person name="Thomas B.C."/>
            <person name="Singh A."/>
            <person name="Wilkins M.J."/>
            <person name="Karaoz U."/>
            <person name="Brodie E.L."/>
            <person name="Williams K.H."/>
            <person name="Hubbard S.S."/>
            <person name="Banfield J.F."/>
        </authorList>
    </citation>
    <scope>NUCLEOTIDE SEQUENCE [LARGE SCALE GENOMIC DNA]</scope>
</reference>
<organism evidence="3 4">
    <name type="scientific">candidate division WOR-1 bacterium RIFOXYC12_FULL_54_18</name>
    <dbReference type="NCBI Taxonomy" id="1802584"/>
    <lineage>
        <taxon>Bacteria</taxon>
        <taxon>Bacillati</taxon>
        <taxon>Saganbacteria</taxon>
    </lineage>
</organism>
<dbReference type="GO" id="GO:0006412">
    <property type="term" value="P:translation"/>
    <property type="evidence" value="ECO:0007669"/>
    <property type="project" value="TreeGrafter"/>
</dbReference>
<evidence type="ECO:0000313" key="3">
    <source>
        <dbReference type="EMBL" id="OGC28609.1"/>
    </source>
</evidence>
<dbReference type="Pfam" id="PF00575">
    <property type="entry name" value="S1"/>
    <property type="match status" value="1"/>
</dbReference>
<dbReference type="PROSITE" id="PS50126">
    <property type="entry name" value="S1"/>
    <property type="match status" value="1"/>
</dbReference>
<evidence type="ECO:0000256" key="1">
    <source>
        <dbReference type="SAM" id="MobiDB-lite"/>
    </source>
</evidence>
<dbReference type="Gene3D" id="2.40.50.140">
    <property type="entry name" value="Nucleic acid-binding proteins"/>
    <property type="match status" value="1"/>
</dbReference>
<dbReference type="AlphaFoldDB" id="A0A1F4T7Y5"/>
<evidence type="ECO:0000313" key="4">
    <source>
        <dbReference type="Proteomes" id="UP000178602"/>
    </source>
</evidence>